<sequence length="329" mass="36513">MDNDVLLQDSFNLLSFISVVFVSLSALTGAYCVLFSFAVWSTYRQAGKAYTQLRVVTIVLFVVIFLHYIARAVDFHQHRSLLNSNNVLNPWSTPVNFISSSTSTLAGLISDGLLAWRFYVIFNRARWTLYVPWLAILCNAMLGFAADCLIFGASRGPQYAERFEKLQLQLDAVWGWAMLVINSVLTGLIIWRITHSSRLSRGQPYATVIEAIIESALVTWFGLLVYGISTVAPTGHITTHLDVGFVMVCILPIFFGISQCLITTRLALAGQSSTVRQPIVSGYSSRLRTRNSSLAVREIAVEMHSAVEARTREGSLVDQKSATDICDNV</sequence>
<dbReference type="GeneID" id="18909591"/>
<evidence type="ECO:0000256" key="1">
    <source>
        <dbReference type="SAM" id="Phobius"/>
    </source>
</evidence>
<dbReference type="InParanoid" id="K5X1H9"/>
<feature type="transmembrane region" description="Helical" evidence="1">
    <location>
        <begin position="205"/>
        <end position="228"/>
    </location>
</feature>
<reference evidence="2 3" key="1">
    <citation type="journal article" date="2012" name="BMC Genomics">
        <title>Comparative genomics of the white-rot fungi, Phanerochaete carnosa and P. chrysosporium, to elucidate the genetic basis of the distinct wood types they colonize.</title>
        <authorList>
            <person name="Suzuki H."/>
            <person name="MacDonald J."/>
            <person name="Syed K."/>
            <person name="Salamov A."/>
            <person name="Hori C."/>
            <person name="Aerts A."/>
            <person name="Henrissat B."/>
            <person name="Wiebenga A."/>
            <person name="vanKuyk P.A."/>
            <person name="Barry K."/>
            <person name="Lindquist E."/>
            <person name="LaButti K."/>
            <person name="Lapidus A."/>
            <person name="Lucas S."/>
            <person name="Coutinho P."/>
            <person name="Gong Y."/>
            <person name="Samejima M."/>
            <person name="Mahadevan R."/>
            <person name="Abou-Zaid M."/>
            <person name="de Vries R.P."/>
            <person name="Igarashi K."/>
            <person name="Yadav J.S."/>
            <person name="Grigoriev I.V."/>
            <person name="Master E.R."/>
        </authorList>
    </citation>
    <scope>NUCLEOTIDE SEQUENCE [LARGE SCALE GENOMIC DNA]</scope>
    <source>
        <strain evidence="2 3">HHB-10118-sp</strain>
    </source>
</reference>
<keyword evidence="1" id="KW-0472">Membrane</keyword>
<feature type="transmembrane region" description="Helical" evidence="1">
    <location>
        <begin position="131"/>
        <end position="153"/>
    </location>
</feature>
<proteinExistence type="predicted"/>
<evidence type="ECO:0000313" key="3">
    <source>
        <dbReference type="Proteomes" id="UP000008370"/>
    </source>
</evidence>
<dbReference type="KEGG" id="pco:PHACADRAFT_172292"/>
<feature type="transmembrane region" description="Helical" evidence="1">
    <location>
        <begin position="97"/>
        <end position="119"/>
    </location>
</feature>
<accession>K5X1H9</accession>
<protein>
    <submittedName>
        <fullName evidence="2">Uncharacterized protein</fullName>
    </submittedName>
</protein>
<feature type="transmembrane region" description="Helical" evidence="1">
    <location>
        <begin position="243"/>
        <end position="268"/>
    </location>
</feature>
<dbReference type="Proteomes" id="UP000008370">
    <property type="component" value="Unassembled WGS sequence"/>
</dbReference>
<gene>
    <name evidence="2" type="ORF">PHACADRAFT_172292</name>
</gene>
<dbReference type="HOGENOM" id="CLU_069665_0_0_1"/>
<organism evidence="2 3">
    <name type="scientific">Phanerochaete carnosa (strain HHB-10118-sp)</name>
    <name type="common">White-rot fungus</name>
    <name type="synonym">Peniophora carnosa</name>
    <dbReference type="NCBI Taxonomy" id="650164"/>
    <lineage>
        <taxon>Eukaryota</taxon>
        <taxon>Fungi</taxon>
        <taxon>Dikarya</taxon>
        <taxon>Basidiomycota</taxon>
        <taxon>Agaricomycotina</taxon>
        <taxon>Agaricomycetes</taxon>
        <taxon>Polyporales</taxon>
        <taxon>Phanerochaetaceae</taxon>
        <taxon>Phanerochaete</taxon>
    </lineage>
</organism>
<dbReference type="AlphaFoldDB" id="K5X1H9"/>
<keyword evidence="1" id="KW-1133">Transmembrane helix</keyword>
<evidence type="ECO:0000313" key="2">
    <source>
        <dbReference type="EMBL" id="EKM56632.1"/>
    </source>
</evidence>
<dbReference type="RefSeq" id="XP_007394474.1">
    <property type="nucleotide sequence ID" value="XM_007394412.1"/>
</dbReference>
<dbReference type="OrthoDB" id="3240386at2759"/>
<name>K5X1H9_PHACS</name>
<feature type="transmembrane region" description="Helical" evidence="1">
    <location>
        <begin position="52"/>
        <end position="70"/>
    </location>
</feature>
<feature type="transmembrane region" description="Helical" evidence="1">
    <location>
        <begin position="13"/>
        <end position="40"/>
    </location>
</feature>
<keyword evidence="1" id="KW-0812">Transmembrane</keyword>
<feature type="transmembrane region" description="Helical" evidence="1">
    <location>
        <begin position="173"/>
        <end position="193"/>
    </location>
</feature>
<keyword evidence="3" id="KW-1185">Reference proteome</keyword>
<dbReference type="EMBL" id="JH930471">
    <property type="protein sequence ID" value="EKM56632.1"/>
    <property type="molecule type" value="Genomic_DNA"/>
</dbReference>